<keyword evidence="3" id="KW-1185">Reference proteome</keyword>
<evidence type="ECO:0000313" key="2">
    <source>
        <dbReference type="EMBL" id="MEX5719557.1"/>
    </source>
</evidence>
<dbReference type="EMBL" id="JBFNXQ010000044">
    <property type="protein sequence ID" value="MEX5719557.1"/>
    <property type="molecule type" value="Genomic_DNA"/>
</dbReference>
<comment type="caution">
    <text evidence="2">The sequence shown here is derived from an EMBL/GenBank/DDBJ whole genome shotgun (WGS) entry which is preliminary data.</text>
</comment>
<reference evidence="2 3" key="1">
    <citation type="submission" date="2024-06" db="EMBL/GenBank/DDBJ databases">
        <title>Draft genome sequence of Geodermatophilus badlandi, a novel member of the Geodermatophilaceae isolated from badland sedimentary rocks in the Red desert, Wyoming, USA.</title>
        <authorList>
            <person name="Ben Tekaya S."/>
            <person name="Nouioui I."/>
            <person name="Flores G.M."/>
            <person name="Shaal M.N."/>
            <person name="Bredoire F."/>
            <person name="Basile F."/>
            <person name="Van Diepen L."/>
            <person name="Ward N.L."/>
        </authorList>
    </citation>
    <scope>NUCLEOTIDE SEQUENCE [LARGE SCALE GENOMIC DNA]</scope>
    <source>
        <strain evidence="2 3">WL48A</strain>
    </source>
</reference>
<feature type="domain" description="HTH marR-type" evidence="1">
    <location>
        <begin position="28"/>
        <end position="128"/>
    </location>
</feature>
<evidence type="ECO:0000259" key="1">
    <source>
        <dbReference type="SMART" id="SM00347"/>
    </source>
</evidence>
<dbReference type="SMART" id="SM00347">
    <property type="entry name" value="HTH_MARR"/>
    <property type="match status" value="1"/>
</dbReference>
<evidence type="ECO:0000313" key="3">
    <source>
        <dbReference type="Proteomes" id="UP001560045"/>
    </source>
</evidence>
<dbReference type="Proteomes" id="UP001560045">
    <property type="component" value="Unassembled WGS sequence"/>
</dbReference>
<proteinExistence type="predicted"/>
<dbReference type="InterPro" id="IPR036388">
    <property type="entry name" value="WH-like_DNA-bd_sf"/>
</dbReference>
<name>A0ABV3XG54_9ACTN</name>
<gene>
    <name evidence="2" type="ORF">ABQ292_14425</name>
</gene>
<dbReference type="InterPro" id="IPR000835">
    <property type="entry name" value="HTH_MarR-typ"/>
</dbReference>
<dbReference type="PANTHER" id="PTHR33164:SF43">
    <property type="entry name" value="HTH-TYPE TRANSCRIPTIONAL REPRESSOR YETL"/>
    <property type="match status" value="1"/>
</dbReference>
<sequence>MDKGGELEPPLALLLLLASRWFDHRSLAELARRGWPRLSSAQSLLFAYIDEAGTPPAELARRLGNSRQATHQLVHGLVQLGLVEVGDDPRRRRGRLVRPSDEGMALATEAAAILRELETSLGADRARVLRELLAGFLDEA</sequence>
<accession>A0ABV3XG54</accession>
<dbReference type="Gene3D" id="1.10.10.10">
    <property type="entry name" value="Winged helix-like DNA-binding domain superfamily/Winged helix DNA-binding domain"/>
    <property type="match status" value="1"/>
</dbReference>
<dbReference type="PANTHER" id="PTHR33164">
    <property type="entry name" value="TRANSCRIPTIONAL REGULATOR, MARR FAMILY"/>
    <property type="match status" value="1"/>
</dbReference>
<dbReference type="InterPro" id="IPR039422">
    <property type="entry name" value="MarR/SlyA-like"/>
</dbReference>
<protein>
    <submittedName>
        <fullName evidence="2">MarR family transcriptional regulator</fullName>
    </submittedName>
</protein>
<dbReference type="InterPro" id="IPR036390">
    <property type="entry name" value="WH_DNA-bd_sf"/>
</dbReference>
<dbReference type="SUPFAM" id="SSF46785">
    <property type="entry name" value="Winged helix' DNA-binding domain"/>
    <property type="match status" value="1"/>
</dbReference>
<dbReference type="Pfam" id="PF12802">
    <property type="entry name" value="MarR_2"/>
    <property type="match status" value="1"/>
</dbReference>
<organism evidence="2 3">
    <name type="scientific">Geodermatophilus maliterrae</name>
    <dbReference type="NCBI Taxonomy" id="3162531"/>
    <lineage>
        <taxon>Bacteria</taxon>
        <taxon>Bacillati</taxon>
        <taxon>Actinomycetota</taxon>
        <taxon>Actinomycetes</taxon>
        <taxon>Geodermatophilales</taxon>
        <taxon>Geodermatophilaceae</taxon>
        <taxon>Geodermatophilus</taxon>
    </lineage>
</organism>
<dbReference type="RefSeq" id="WP_369207506.1">
    <property type="nucleotide sequence ID" value="NZ_JBFNXQ010000044.1"/>
</dbReference>